<dbReference type="STRING" id="1121485.GCA_000426485_02110"/>
<evidence type="ECO:0000256" key="1">
    <source>
        <dbReference type="SAM" id="SignalP"/>
    </source>
</evidence>
<name>A0A4Y8L2C4_9BACT</name>
<accession>A0A4Y8L2C4</accession>
<dbReference type="Proteomes" id="UP000297861">
    <property type="component" value="Unassembled WGS sequence"/>
</dbReference>
<evidence type="ECO:0000313" key="2">
    <source>
        <dbReference type="EMBL" id="TFD94973.1"/>
    </source>
</evidence>
<evidence type="ECO:0000313" key="3">
    <source>
        <dbReference type="Proteomes" id="UP000297861"/>
    </source>
</evidence>
<dbReference type="OrthoDB" id="10021104at2"/>
<comment type="caution">
    <text evidence="2">The sequence shown here is derived from an EMBL/GenBank/DDBJ whole genome shotgun (WGS) entry which is preliminary data.</text>
</comment>
<dbReference type="AlphaFoldDB" id="A0A4Y8L2C4"/>
<protein>
    <submittedName>
        <fullName evidence="2">Uncharacterized protein</fullName>
    </submittedName>
</protein>
<feature type="chain" id="PRO_5021472509" evidence="1">
    <location>
        <begin position="23"/>
        <end position="83"/>
    </location>
</feature>
<feature type="signal peptide" evidence="1">
    <location>
        <begin position="1"/>
        <end position="22"/>
    </location>
</feature>
<gene>
    <name evidence="2" type="ORF">E2605_14225</name>
</gene>
<dbReference type="EMBL" id="SOML01000009">
    <property type="protein sequence ID" value="TFD94973.1"/>
    <property type="molecule type" value="Genomic_DNA"/>
</dbReference>
<organism evidence="2 3">
    <name type="scientific">Dysgonomonas capnocytophagoides</name>
    <dbReference type="NCBI Taxonomy" id="45254"/>
    <lineage>
        <taxon>Bacteria</taxon>
        <taxon>Pseudomonadati</taxon>
        <taxon>Bacteroidota</taxon>
        <taxon>Bacteroidia</taxon>
        <taxon>Bacteroidales</taxon>
        <taxon>Dysgonomonadaceae</taxon>
        <taxon>Dysgonomonas</taxon>
    </lineage>
</organism>
<proteinExistence type="predicted"/>
<keyword evidence="1" id="KW-0732">Signal</keyword>
<sequence length="83" mass="9483">MNLKKTTLCFFILFCGIRLLFASNQDQKAGRLNAVKSPCDIEFDLPYMQSSVMIYKLGEYYYSTATTFAEGCLISLYVNNVKK</sequence>
<reference evidence="2 3" key="1">
    <citation type="submission" date="2019-03" db="EMBL/GenBank/DDBJ databases">
        <title>San Antonio Military Medical Center submission to MRSN (WRAIR), pending publication.</title>
        <authorList>
            <person name="Blyth D.M."/>
            <person name="Mccarthy S.L."/>
            <person name="Schall S.E."/>
            <person name="Stam J.A."/>
            <person name="Ong A.C."/>
            <person name="Mcgann P.T."/>
        </authorList>
    </citation>
    <scope>NUCLEOTIDE SEQUENCE [LARGE SCALE GENOMIC DNA]</scope>
    <source>
        <strain evidence="2 3">MRSN571793</strain>
    </source>
</reference>
<keyword evidence="3" id="KW-1185">Reference proteome</keyword>
<dbReference type="RefSeq" id="WP_134436938.1">
    <property type="nucleotide sequence ID" value="NZ_JAWZLG010000062.1"/>
</dbReference>